<evidence type="ECO:0000256" key="2">
    <source>
        <dbReference type="RuleBase" id="RU362080"/>
    </source>
</evidence>
<keyword evidence="4" id="KW-1185">Reference proteome</keyword>
<dbReference type="KEGG" id="hhk:HH1059_03950"/>
<evidence type="ECO:0000313" key="4">
    <source>
        <dbReference type="Proteomes" id="UP000218890"/>
    </source>
</evidence>
<sequence>MTCPGEQMLDTPRTSGSKYPDFVDTYAELDEQAGYHRLPQTDRRIRRLYNIGADEPVPLMRFVEVLERELGIEAEKRYLPRHQLDKLSFSQQFYRGSHCEVVAMRTVQVGEMKAHLSEILERIRTEGEEFVLEFGRGHEKVAVLVPYEKYRQQQSTALKPGLLQERASFAFHEDSALSDEDMIGGP</sequence>
<comment type="function">
    <text evidence="2">Antitoxin component of a type II toxin-antitoxin (TA) system.</text>
</comment>
<dbReference type="SUPFAM" id="SSF143120">
    <property type="entry name" value="YefM-like"/>
    <property type="match status" value="1"/>
</dbReference>
<evidence type="ECO:0000313" key="3">
    <source>
        <dbReference type="EMBL" id="BAU57069.2"/>
    </source>
</evidence>
<dbReference type="InterPro" id="IPR036165">
    <property type="entry name" value="YefM-like_sf"/>
</dbReference>
<dbReference type="InterPro" id="IPR006442">
    <property type="entry name" value="Antitoxin_Phd/YefM"/>
</dbReference>
<reference evidence="3" key="1">
    <citation type="submission" date="2016-02" db="EMBL/GenBank/DDBJ databases">
        <title>Halorhodospira halochloris DSM-1059 complete genome, version 2.</title>
        <authorList>
            <person name="Tsukatani Y."/>
        </authorList>
    </citation>
    <scope>NUCLEOTIDE SEQUENCE</scope>
    <source>
        <strain evidence="3">DSM 1059</strain>
    </source>
</reference>
<accession>A0A0X8XBR7</accession>
<dbReference type="Pfam" id="PF02604">
    <property type="entry name" value="PhdYeFM_antitox"/>
    <property type="match status" value="1"/>
</dbReference>
<dbReference type="AlphaFoldDB" id="A0A0X8XBR7"/>
<comment type="similarity">
    <text evidence="1 2">Belongs to the phD/YefM antitoxin family.</text>
</comment>
<name>A0A0X8XBR7_HALHR</name>
<dbReference type="Gene3D" id="3.40.1620.10">
    <property type="entry name" value="YefM-like domain"/>
    <property type="match status" value="1"/>
</dbReference>
<dbReference type="Proteomes" id="UP000218890">
    <property type="component" value="Chromosome"/>
</dbReference>
<evidence type="ECO:0000256" key="1">
    <source>
        <dbReference type="ARBA" id="ARBA00009981"/>
    </source>
</evidence>
<organism evidence="3 4">
    <name type="scientific">Halorhodospira halochloris</name>
    <name type="common">Ectothiorhodospira halochloris</name>
    <dbReference type="NCBI Taxonomy" id="1052"/>
    <lineage>
        <taxon>Bacteria</taxon>
        <taxon>Pseudomonadati</taxon>
        <taxon>Pseudomonadota</taxon>
        <taxon>Gammaproteobacteria</taxon>
        <taxon>Chromatiales</taxon>
        <taxon>Ectothiorhodospiraceae</taxon>
        <taxon>Halorhodospira</taxon>
    </lineage>
</organism>
<gene>
    <name evidence="3" type="ORF">HH1059_03950</name>
</gene>
<dbReference type="EMBL" id="AP017372">
    <property type="protein sequence ID" value="BAU57069.2"/>
    <property type="molecule type" value="Genomic_DNA"/>
</dbReference>
<protein>
    <recommendedName>
        <fullName evidence="2">Antitoxin</fullName>
    </recommendedName>
</protein>
<proteinExistence type="inferred from homology"/>